<gene>
    <name evidence="1" type="ORF">PDIGIT_LOCUS372</name>
</gene>
<accession>A0A9W4TZJ3</accession>
<evidence type="ECO:0000313" key="2">
    <source>
        <dbReference type="Proteomes" id="UP001152607"/>
    </source>
</evidence>
<evidence type="ECO:0000313" key="1">
    <source>
        <dbReference type="EMBL" id="CAI6235188.1"/>
    </source>
</evidence>
<dbReference type="EMBL" id="CAOQHR010000001">
    <property type="protein sequence ID" value="CAI6235188.1"/>
    <property type="molecule type" value="Genomic_DNA"/>
</dbReference>
<sequence>MSYLFTHIYTHTVILGSAKTAWDKTLPLLFFNLGQCSALARDHSTAPAESSSLSRPRFPSAAMHRELLQNLRMDDTELASARLANRVSSIECLFPDVV</sequence>
<name>A0A9W4TZJ3_9PLEO</name>
<dbReference type="Proteomes" id="UP001152607">
    <property type="component" value="Unassembled WGS sequence"/>
</dbReference>
<reference evidence="1" key="1">
    <citation type="submission" date="2023-01" db="EMBL/GenBank/DDBJ databases">
        <authorList>
            <person name="Van Ghelder C."/>
            <person name="Rancurel C."/>
        </authorList>
    </citation>
    <scope>NUCLEOTIDE SEQUENCE</scope>
    <source>
        <strain evidence="1">CNCM I-4278</strain>
    </source>
</reference>
<proteinExistence type="predicted"/>
<protein>
    <submittedName>
        <fullName evidence="1">Uncharacterized protein</fullName>
    </submittedName>
</protein>
<organism evidence="1 2">
    <name type="scientific">Periconia digitata</name>
    <dbReference type="NCBI Taxonomy" id="1303443"/>
    <lineage>
        <taxon>Eukaryota</taxon>
        <taxon>Fungi</taxon>
        <taxon>Dikarya</taxon>
        <taxon>Ascomycota</taxon>
        <taxon>Pezizomycotina</taxon>
        <taxon>Dothideomycetes</taxon>
        <taxon>Pleosporomycetidae</taxon>
        <taxon>Pleosporales</taxon>
        <taxon>Massarineae</taxon>
        <taxon>Periconiaceae</taxon>
        <taxon>Periconia</taxon>
    </lineage>
</organism>
<dbReference type="AlphaFoldDB" id="A0A9W4TZJ3"/>
<comment type="caution">
    <text evidence="1">The sequence shown here is derived from an EMBL/GenBank/DDBJ whole genome shotgun (WGS) entry which is preliminary data.</text>
</comment>
<keyword evidence="2" id="KW-1185">Reference proteome</keyword>